<dbReference type="AlphaFoldDB" id="A0A841FA82"/>
<feature type="transmembrane region" description="Helical" evidence="2">
    <location>
        <begin position="157"/>
        <end position="181"/>
    </location>
</feature>
<feature type="transmembrane region" description="Helical" evidence="2">
    <location>
        <begin position="193"/>
        <end position="219"/>
    </location>
</feature>
<evidence type="ECO:0000256" key="2">
    <source>
        <dbReference type="SAM" id="Phobius"/>
    </source>
</evidence>
<feature type="transmembrane region" description="Helical" evidence="2">
    <location>
        <begin position="231"/>
        <end position="250"/>
    </location>
</feature>
<comment type="caution">
    <text evidence="3">The sequence shown here is derived from an EMBL/GenBank/DDBJ whole genome shotgun (WGS) entry which is preliminary data.</text>
</comment>
<feature type="region of interest" description="Disordered" evidence="1">
    <location>
        <begin position="1"/>
        <end position="34"/>
    </location>
</feature>
<gene>
    <name evidence="3" type="ORF">HNR73_000037</name>
</gene>
<evidence type="ECO:0000256" key="1">
    <source>
        <dbReference type="SAM" id="MobiDB-lite"/>
    </source>
</evidence>
<dbReference type="Proteomes" id="UP000548476">
    <property type="component" value="Unassembled WGS sequence"/>
</dbReference>
<protein>
    <submittedName>
        <fullName evidence="3">Uncharacterized protein</fullName>
    </submittedName>
</protein>
<organism evidence="3 4">
    <name type="scientific">Phytomonospora endophytica</name>
    <dbReference type="NCBI Taxonomy" id="714109"/>
    <lineage>
        <taxon>Bacteria</taxon>
        <taxon>Bacillati</taxon>
        <taxon>Actinomycetota</taxon>
        <taxon>Actinomycetes</taxon>
        <taxon>Micromonosporales</taxon>
        <taxon>Micromonosporaceae</taxon>
        <taxon>Phytomonospora</taxon>
    </lineage>
</organism>
<keyword evidence="4" id="KW-1185">Reference proteome</keyword>
<keyword evidence="2" id="KW-0472">Membrane</keyword>
<name>A0A841FA82_9ACTN</name>
<dbReference type="RefSeq" id="WP_184785129.1">
    <property type="nucleotide sequence ID" value="NZ_BONT01000061.1"/>
</dbReference>
<proteinExistence type="predicted"/>
<keyword evidence="2" id="KW-0812">Transmembrane</keyword>
<reference evidence="3 4" key="1">
    <citation type="submission" date="2020-08" db="EMBL/GenBank/DDBJ databases">
        <title>Genomic Encyclopedia of Type Strains, Phase IV (KMG-IV): sequencing the most valuable type-strain genomes for metagenomic binning, comparative biology and taxonomic classification.</title>
        <authorList>
            <person name="Goeker M."/>
        </authorList>
    </citation>
    <scope>NUCLEOTIDE SEQUENCE [LARGE SCALE GENOMIC DNA]</scope>
    <source>
        <strain evidence="3 4">YIM 65646</strain>
    </source>
</reference>
<keyword evidence="2" id="KW-1133">Transmembrane helix</keyword>
<accession>A0A841FA82</accession>
<dbReference type="EMBL" id="JACHGT010000001">
    <property type="protein sequence ID" value="MBB6032195.1"/>
    <property type="molecule type" value="Genomic_DNA"/>
</dbReference>
<sequence>MTMAADLSHQNPRDAYKASATSLSRTMTAQRDRHEVLQRRHRGEVGTIRERVSEAMAARDAAQKTAAQATVTVDEIDGAAAGLWRDLLGYVGSGRIPPRLRDIPANETPYPAITARGTRTRKPKAPKVPDPRALIDRARRTLALARRGQLEFPPPKYVMPLMALIGAACGLLAVFGAHLILGAAGEGTDNTALALRPLALVCVFMGPFIGLPIASIYLGMRHRQRPRPHHIWLLIGAGVIALVIGVPLLML</sequence>
<evidence type="ECO:0000313" key="4">
    <source>
        <dbReference type="Proteomes" id="UP000548476"/>
    </source>
</evidence>
<feature type="compositionally biased region" description="Polar residues" evidence="1">
    <location>
        <begin position="19"/>
        <end position="29"/>
    </location>
</feature>
<evidence type="ECO:0000313" key="3">
    <source>
        <dbReference type="EMBL" id="MBB6032195.1"/>
    </source>
</evidence>